<dbReference type="EMBL" id="JAYWLC010000004">
    <property type="protein sequence ID" value="MER5171580.1"/>
    <property type="molecule type" value="Genomic_DNA"/>
</dbReference>
<accession>A0ABV1SF97</accession>
<proteinExistence type="predicted"/>
<evidence type="ECO:0000259" key="1">
    <source>
        <dbReference type="Pfam" id="PF14301"/>
    </source>
</evidence>
<name>A0ABV1SF97_9RHOB</name>
<evidence type="ECO:0000313" key="2">
    <source>
        <dbReference type="EMBL" id="MER5171580.1"/>
    </source>
</evidence>
<feature type="domain" description="DUF4376" evidence="1">
    <location>
        <begin position="73"/>
        <end position="172"/>
    </location>
</feature>
<organism evidence="2 3">
    <name type="scientific">Thioclava kandeliae</name>
    <dbReference type="NCBI Taxonomy" id="3070818"/>
    <lineage>
        <taxon>Bacteria</taxon>
        <taxon>Pseudomonadati</taxon>
        <taxon>Pseudomonadota</taxon>
        <taxon>Alphaproteobacteria</taxon>
        <taxon>Rhodobacterales</taxon>
        <taxon>Paracoccaceae</taxon>
        <taxon>Thioclava</taxon>
    </lineage>
</organism>
<dbReference type="InterPro" id="IPR025484">
    <property type="entry name" value="DUF4376"/>
</dbReference>
<evidence type="ECO:0000313" key="3">
    <source>
        <dbReference type="Proteomes" id="UP001438953"/>
    </source>
</evidence>
<dbReference type="Proteomes" id="UP001438953">
    <property type="component" value="Unassembled WGS sequence"/>
</dbReference>
<keyword evidence="3" id="KW-1185">Reference proteome</keyword>
<reference evidence="2 3" key="1">
    <citation type="submission" date="2024-06" db="EMBL/GenBank/DDBJ databases">
        <title>Thioclava kandeliae sp. nov. from a rhizosphere soil sample of Kandelia candel in a mangrove.</title>
        <authorList>
            <person name="Mu T."/>
        </authorList>
    </citation>
    <scope>NUCLEOTIDE SEQUENCE [LARGE SCALE GENOMIC DNA]</scope>
    <source>
        <strain evidence="2 3">CPCC 100088</strain>
    </source>
</reference>
<gene>
    <name evidence="2" type="ORF">VSX56_07305</name>
</gene>
<protein>
    <submittedName>
        <fullName evidence="2">DUF4376 domain-containing protein</fullName>
    </submittedName>
</protein>
<dbReference type="RefSeq" id="WP_350936007.1">
    <property type="nucleotide sequence ID" value="NZ_JAYWLC010000004.1"/>
</dbReference>
<comment type="caution">
    <text evidence="2">The sequence shown here is derived from an EMBL/GenBank/DDBJ whole genome shotgun (WGS) entry which is preliminary data.</text>
</comment>
<dbReference type="Pfam" id="PF14301">
    <property type="entry name" value="DUF4376"/>
    <property type="match status" value="1"/>
</dbReference>
<sequence>MDFYIETDENGLPVRWATTQEDAPNGAFVSGVMGDVIGKYIKDGVAYNLPERPDHVAVWDNEAEAWVDARTDADRKAEVKARRIVAVAAGTTINGEIVLTDDVSQTRITGAAMSAMLDSSYSLRWKMADGEFVTLDASQIIAFAQAVRAHVQACYDREAELIALIDAGESYDLDAGWPDAVGA</sequence>